<dbReference type="AlphaFoldDB" id="A0A834HTV8"/>
<reference evidence="2" key="1">
    <citation type="submission" date="2020-08" db="EMBL/GenBank/DDBJ databases">
        <title>Genome sequencing and assembly of the red palm weevil Rhynchophorus ferrugineus.</title>
        <authorList>
            <person name="Dias G.B."/>
            <person name="Bergman C.M."/>
            <person name="Manee M."/>
        </authorList>
    </citation>
    <scope>NUCLEOTIDE SEQUENCE</scope>
    <source>
        <strain evidence="2">AA-2017</strain>
        <tissue evidence="2">Whole larva</tissue>
    </source>
</reference>
<evidence type="ECO:0000256" key="1">
    <source>
        <dbReference type="SAM" id="MobiDB-lite"/>
    </source>
</evidence>
<organism evidence="2 3">
    <name type="scientific">Rhynchophorus ferrugineus</name>
    <name type="common">Red palm weevil</name>
    <name type="synonym">Curculio ferrugineus</name>
    <dbReference type="NCBI Taxonomy" id="354439"/>
    <lineage>
        <taxon>Eukaryota</taxon>
        <taxon>Metazoa</taxon>
        <taxon>Ecdysozoa</taxon>
        <taxon>Arthropoda</taxon>
        <taxon>Hexapoda</taxon>
        <taxon>Insecta</taxon>
        <taxon>Pterygota</taxon>
        <taxon>Neoptera</taxon>
        <taxon>Endopterygota</taxon>
        <taxon>Coleoptera</taxon>
        <taxon>Polyphaga</taxon>
        <taxon>Cucujiformia</taxon>
        <taxon>Curculionidae</taxon>
        <taxon>Dryophthorinae</taxon>
        <taxon>Rhynchophorus</taxon>
    </lineage>
</organism>
<evidence type="ECO:0000313" key="3">
    <source>
        <dbReference type="Proteomes" id="UP000625711"/>
    </source>
</evidence>
<name>A0A834HTV8_RHYFE</name>
<dbReference type="EMBL" id="JAACXV010014304">
    <property type="protein sequence ID" value="KAF7268697.1"/>
    <property type="molecule type" value="Genomic_DNA"/>
</dbReference>
<feature type="region of interest" description="Disordered" evidence="1">
    <location>
        <begin position="76"/>
        <end position="99"/>
    </location>
</feature>
<keyword evidence="3" id="KW-1185">Reference proteome</keyword>
<gene>
    <name evidence="2" type="ORF">GWI33_018201</name>
</gene>
<sequence length="99" mass="11104">MSELLFSFQRRKGPLHLTTSQTKTKKQKAKLSTFAPPRAKSASTTSSTFRVNQIVNRRIRKVIIVRNKSSLKLSVVRSPRPAKEAQEKNPIEGKVGTLS</sequence>
<proteinExistence type="predicted"/>
<dbReference type="Proteomes" id="UP000625711">
    <property type="component" value="Unassembled WGS sequence"/>
</dbReference>
<accession>A0A834HTV8</accession>
<feature type="compositionally biased region" description="Basic and acidic residues" evidence="1">
    <location>
        <begin position="81"/>
        <end position="91"/>
    </location>
</feature>
<feature type="region of interest" description="Disordered" evidence="1">
    <location>
        <begin position="19"/>
        <end position="48"/>
    </location>
</feature>
<comment type="caution">
    <text evidence="2">The sequence shown here is derived from an EMBL/GenBank/DDBJ whole genome shotgun (WGS) entry which is preliminary data.</text>
</comment>
<protein>
    <submittedName>
        <fullName evidence="2">Uncharacterized protein</fullName>
    </submittedName>
</protein>
<evidence type="ECO:0000313" key="2">
    <source>
        <dbReference type="EMBL" id="KAF7268697.1"/>
    </source>
</evidence>